<keyword evidence="12" id="KW-1185">Reference proteome</keyword>
<feature type="transmembrane region" description="Helical" evidence="9">
    <location>
        <begin position="341"/>
        <end position="360"/>
    </location>
</feature>
<evidence type="ECO:0000256" key="3">
    <source>
        <dbReference type="ARBA" id="ARBA00022692"/>
    </source>
</evidence>
<dbReference type="PANTHER" id="PTHR48021:SF47">
    <property type="entry name" value="GH17672P"/>
    <property type="match status" value="1"/>
</dbReference>
<dbReference type="PROSITE" id="PS00217">
    <property type="entry name" value="SUGAR_TRANSPORT_2"/>
    <property type="match status" value="1"/>
</dbReference>
<evidence type="ECO:0000256" key="1">
    <source>
        <dbReference type="ARBA" id="ARBA00004651"/>
    </source>
</evidence>
<sequence length="448" mass="49046">MSYVYVAAFTGNIISFIAATCLTWTSPILSQLQDKDKTPFSSVLTDDETSWISSLLPLGAVFGPFVYGYLADKIGRKFTLLICGTPFLVAFLLLAFGKALWMYYIARFISGMSVGGVFTVMPMYVGEIAEDSNRGALGSTMNVFICSGLLFTYSVGPYVSMVALNLTLALFPAAYLVLFFLLGPESPHYYVSKHRNEEAKAALQKIRGGGEEAVDKELSQIQEKIKEEGRGTFFDIFKSKGLTKAFIISLGLVGFQQFSGINAVLFYASTIFEDAGTSLDSNICSIIIGLTQFLTSFVTPLIVERLGRKVLLLFSAVGMMVSEVPLGVYCFLNDKGNDVSAISFLPILCLITYIITYNTAYGPLPWAIMGELFPANVKSIASSVTAAFCWFLAFLITKYFKAVSDAIQIGPSFWIFAGFCAAAIPFSFFYVIETKGKSLKEIQDILNS</sequence>
<dbReference type="InterPro" id="IPR036259">
    <property type="entry name" value="MFS_trans_sf"/>
</dbReference>
<evidence type="ECO:0000256" key="6">
    <source>
        <dbReference type="ARBA" id="ARBA00023180"/>
    </source>
</evidence>
<feature type="transmembrane region" description="Helical" evidence="9">
    <location>
        <begin position="136"/>
        <end position="156"/>
    </location>
</feature>
<keyword evidence="4 9" id="KW-1133">Transmembrane helix</keyword>
<feature type="transmembrane region" description="Helical" evidence="9">
    <location>
        <begin position="245"/>
        <end position="267"/>
    </location>
</feature>
<name>A0AAV8W2H4_9CUCU</name>
<feature type="transmembrane region" description="Helical" evidence="9">
    <location>
        <begin position="279"/>
        <end position="303"/>
    </location>
</feature>
<keyword evidence="8" id="KW-0813">Transport</keyword>
<feature type="transmembrane region" description="Helical" evidence="9">
    <location>
        <begin position="49"/>
        <end position="71"/>
    </location>
</feature>
<accession>A0AAV8W2H4</accession>
<proteinExistence type="inferred from homology"/>
<dbReference type="GO" id="GO:0005886">
    <property type="term" value="C:plasma membrane"/>
    <property type="evidence" value="ECO:0007669"/>
    <property type="project" value="UniProtKB-SubCell"/>
</dbReference>
<dbReference type="Pfam" id="PF00083">
    <property type="entry name" value="Sugar_tr"/>
    <property type="match status" value="1"/>
</dbReference>
<dbReference type="PROSITE" id="PS50850">
    <property type="entry name" value="MFS"/>
    <property type="match status" value="1"/>
</dbReference>
<dbReference type="InterPro" id="IPR044775">
    <property type="entry name" value="MFS_ERD6/Tret1-like"/>
</dbReference>
<evidence type="ECO:0000256" key="4">
    <source>
        <dbReference type="ARBA" id="ARBA00022989"/>
    </source>
</evidence>
<feature type="domain" description="Major facilitator superfamily (MFS) profile" evidence="10">
    <location>
        <begin position="4"/>
        <end position="435"/>
    </location>
</feature>
<organism evidence="11 12">
    <name type="scientific">Exocentrus adspersus</name>
    <dbReference type="NCBI Taxonomy" id="1586481"/>
    <lineage>
        <taxon>Eukaryota</taxon>
        <taxon>Metazoa</taxon>
        <taxon>Ecdysozoa</taxon>
        <taxon>Arthropoda</taxon>
        <taxon>Hexapoda</taxon>
        <taxon>Insecta</taxon>
        <taxon>Pterygota</taxon>
        <taxon>Neoptera</taxon>
        <taxon>Endopterygota</taxon>
        <taxon>Coleoptera</taxon>
        <taxon>Polyphaga</taxon>
        <taxon>Cucujiformia</taxon>
        <taxon>Chrysomeloidea</taxon>
        <taxon>Cerambycidae</taxon>
        <taxon>Lamiinae</taxon>
        <taxon>Acanthocinini</taxon>
        <taxon>Exocentrus</taxon>
    </lineage>
</organism>
<dbReference type="GO" id="GO:0051119">
    <property type="term" value="F:sugar transmembrane transporter activity"/>
    <property type="evidence" value="ECO:0007669"/>
    <property type="project" value="InterPro"/>
</dbReference>
<dbReference type="InterPro" id="IPR020846">
    <property type="entry name" value="MFS_dom"/>
</dbReference>
<reference evidence="11 12" key="1">
    <citation type="journal article" date="2023" name="Insect Mol. Biol.">
        <title>Genome sequencing provides insights into the evolution of gene families encoding plant cell wall-degrading enzymes in longhorned beetles.</title>
        <authorList>
            <person name="Shin N.R."/>
            <person name="Okamura Y."/>
            <person name="Kirsch R."/>
            <person name="Pauchet Y."/>
        </authorList>
    </citation>
    <scope>NUCLEOTIDE SEQUENCE [LARGE SCALE GENOMIC DNA]</scope>
    <source>
        <strain evidence="11">EAD_L_NR</strain>
    </source>
</reference>
<dbReference type="FunFam" id="1.20.1250.20:FF:000055">
    <property type="entry name" value="Facilitated trehalose transporter Tret1-2 homolog"/>
    <property type="match status" value="1"/>
</dbReference>
<feature type="transmembrane region" description="Helical" evidence="9">
    <location>
        <begin position="102"/>
        <end position="124"/>
    </location>
</feature>
<feature type="transmembrane region" description="Helical" evidence="9">
    <location>
        <begin position="380"/>
        <end position="400"/>
    </location>
</feature>
<feature type="transmembrane region" description="Helical" evidence="9">
    <location>
        <begin position="7"/>
        <end position="29"/>
    </location>
</feature>
<dbReference type="SUPFAM" id="SSF103473">
    <property type="entry name" value="MFS general substrate transporter"/>
    <property type="match status" value="1"/>
</dbReference>
<dbReference type="NCBIfam" id="TIGR00879">
    <property type="entry name" value="SP"/>
    <property type="match status" value="1"/>
</dbReference>
<dbReference type="EMBL" id="JANEYG010000015">
    <property type="protein sequence ID" value="KAJ8920255.1"/>
    <property type="molecule type" value="Genomic_DNA"/>
</dbReference>
<evidence type="ECO:0000259" key="10">
    <source>
        <dbReference type="PROSITE" id="PS50850"/>
    </source>
</evidence>
<feature type="transmembrane region" description="Helical" evidence="9">
    <location>
        <begin position="78"/>
        <end position="96"/>
    </location>
</feature>
<dbReference type="CDD" id="cd17358">
    <property type="entry name" value="MFS_GLUT6_8_Class3_like"/>
    <property type="match status" value="1"/>
</dbReference>
<evidence type="ECO:0000256" key="2">
    <source>
        <dbReference type="ARBA" id="ARBA00022475"/>
    </source>
</evidence>
<keyword evidence="6" id="KW-0325">Glycoprotein</keyword>
<evidence type="ECO:0000256" key="5">
    <source>
        <dbReference type="ARBA" id="ARBA00023136"/>
    </source>
</evidence>
<dbReference type="PANTHER" id="PTHR48021">
    <property type="match status" value="1"/>
</dbReference>
<evidence type="ECO:0000256" key="7">
    <source>
        <dbReference type="ARBA" id="ARBA00024348"/>
    </source>
</evidence>
<dbReference type="Gene3D" id="1.20.1250.20">
    <property type="entry name" value="MFS general substrate transporter like domains"/>
    <property type="match status" value="1"/>
</dbReference>
<comment type="similarity">
    <text evidence="7">Belongs to the major facilitator superfamily. Sugar transporter (TC 2.A.1.1) family. Trehalose transporter subfamily.</text>
</comment>
<keyword evidence="3 9" id="KW-0812">Transmembrane</keyword>
<dbReference type="InterPro" id="IPR005829">
    <property type="entry name" value="Sugar_transporter_CS"/>
</dbReference>
<gene>
    <name evidence="11" type="ORF">NQ315_011916</name>
</gene>
<keyword evidence="2" id="KW-1003">Cell membrane</keyword>
<comment type="caution">
    <text evidence="11">The sequence shown here is derived from an EMBL/GenBank/DDBJ whole genome shotgun (WGS) entry which is preliminary data.</text>
</comment>
<dbReference type="InterPro" id="IPR050549">
    <property type="entry name" value="MFS_Trehalose_Transporter"/>
</dbReference>
<dbReference type="InterPro" id="IPR005828">
    <property type="entry name" value="MFS_sugar_transport-like"/>
</dbReference>
<dbReference type="InterPro" id="IPR003663">
    <property type="entry name" value="Sugar/inositol_transpt"/>
</dbReference>
<dbReference type="AlphaFoldDB" id="A0AAV8W2H4"/>
<keyword evidence="5 9" id="KW-0472">Membrane</keyword>
<dbReference type="PRINTS" id="PR00171">
    <property type="entry name" value="SUGRTRNSPORT"/>
</dbReference>
<comment type="subcellular location">
    <subcellularLocation>
        <location evidence="1">Cell membrane</location>
        <topology evidence="1">Multi-pass membrane protein</topology>
    </subcellularLocation>
</comment>
<evidence type="ECO:0000256" key="9">
    <source>
        <dbReference type="SAM" id="Phobius"/>
    </source>
</evidence>
<protein>
    <recommendedName>
        <fullName evidence="10">Major facilitator superfamily (MFS) profile domain-containing protein</fullName>
    </recommendedName>
</protein>
<evidence type="ECO:0000313" key="12">
    <source>
        <dbReference type="Proteomes" id="UP001159042"/>
    </source>
</evidence>
<feature type="transmembrane region" description="Helical" evidence="9">
    <location>
        <begin position="412"/>
        <end position="432"/>
    </location>
</feature>
<feature type="transmembrane region" description="Helical" evidence="9">
    <location>
        <begin position="162"/>
        <end position="183"/>
    </location>
</feature>
<evidence type="ECO:0000256" key="8">
    <source>
        <dbReference type="RuleBase" id="RU003346"/>
    </source>
</evidence>
<dbReference type="Proteomes" id="UP001159042">
    <property type="component" value="Unassembled WGS sequence"/>
</dbReference>
<evidence type="ECO:0000313" key="11">
    <source>
        <dbReference type="EMBL" id="KAJ8920255.1"/>
    </source>
</evidence>
<feature type="transmembrane region" description="Helical" evidence="9">
    <location>
        <begin position="310"/>
        <end position="329"/>
    </location>
</feature>